<accession>A0AB39HV30</accession>
<gene>
    <name evidence="1" type="ORF">AB4Y30_08520</name>
</gene>
<dbReference type="RefSeq" id="WP_368655052.1">
    <property type="nucleotide sequence ID" value="NZ_CP162599.1"/>
</dbReference>
<dbReference type="AlphaFoldDB" id="A0AB39HV30"/>
<dbReference type="EMBL" id="CP162599">
    <property type="protein sequence ID" value="XDK34380.1"/>
    <property type="molecule type" value="Genomic_DNA"/>
</dbReference>
<name>A0AB39HV30_9BACI</name>
<protein>
    <submittedName>
        <fullName evidence="1">Uncharacterized protein</fullName>
    </submittedName>
</protein>
<proteinExistence type="predicted"/>
<evidence type="ECO:0000313" key="1">
    <source>
        <dbReference type="EMBL" id="XDK34380.1"/>
    </source>
</evidence>
<sequence>MRYILFLLIYLFVYGIYNTGDEKSEYTYEEDVIQSGIEAEVLAFELEEAKEQANLIAEITIMDKVKETDKEIGMPYTVFQAQINQVFKGSANPVITIKQDGTSEVLVNSVEPFAKGEKYILFLKETMKIDADYWIIGEQTGVF</sequence>
<reference evidence="1" key="1">
    <citation type="submission" date="2024-07" db="EMBL/GenBank/DDBJ databases">
        <title>Halotolerant mesophilic bacterium Ornithinibacillus sp. 4-3, sp. nov., isolated from soil.</title>
        <authorList>
            <person name="Sidarenka A.V."/>
            <person name="Guliayeva D.E."/>
            <person name="Leanovich S.I."/>
            <person name="Hileuskaya K.S."/>
            <person name="Akhremchuk A.E."/>
            <person name="Sikolenko M.A."/>
            <person name="Valentovich L.N."/>
        </authorList>
    </citation>
    <scope>NUCLEOTIDE SEQUENCE</scope>
    <source>
        <strain evidence="1">4-3</strain>
    </source>
</reference>
<organism evidence="1">
    <name type="scientific">Ornithinibacillus sp. 4-3</name>
    <dbReference type="NCBI Taxonomy" id="3231488"/>
    <lineage>
        <taxon>Bacteria</taxon>
        <taxon>Bacillati</taxon>
        <taxon>Bacillota</taxon>
        <taxon>Bacilli</taxon>
        <taxon>Bacillales</taxon>
        <taxon>Bacillaceae</taxon>
        <taxon>Ornithinibacillus</taxon>
    </lineage>
</organism>